<dbReference type="EMBL" id="CAJNNV010001675">
    <property type="protein sequence ID" value="CAE8585582.1"/>
    <property type="molecule type" value="Genomic_DNA"/>
</dbReference>
<evidence type="ECO:0000313" key="2">
    <source>
        <dbReference type="Proteomes" id="UP000654075"/>
    </source>
</evidence>
<dbReference type="AlphaFoldDB" id="A0A813DJ14"/>
<dbReference type="Proteomes" id="UP000654075">
    <property type="component" value="Unassembled WGS sequence"/>
</dbReference>
<reference evidence="1" key="1">
    <citation type="submission" date="2021-02" db="EMBL/GenBank/DDBJ databases">
        <authorList>
            <person name="Dougan E. K."/>
            <person name="Rhodes N."/>
            <person name="Thang M."/>
            <person name="Chan C."/>
        </authorList>
    </citation>
    <scope>NUCLEOTIDE SEQUENCE</scope>
</reference>
<gene>
    <name evidence="1" type="ORF">PGLA1383_LOCUS4489</name>
</gene>
<sequence length="856" mass="91155">MAMVVPVLAAINNNKEDCETEEMCSLQAFKSSGIETDGGKLSSGKGECPDSDFCYEAVPELPCPIFVTRGFTLLPTQSGQSGQLCIFSGHDCLVDPGAASPPPSGAGPDAPPNYPWAPAIWTSLGDRSTWQITVATAVEGAFGHWPGFKMQAMAESESRWAGCVLRLLAAVQALVDGEGPEQARVQLMPLNAKSYLSSVMLERAIWFHLVLFTIYSQAGKQALAAMHWAVDPAEWIDAYQDGWHEGVFSALGLLSGLLCHFGALRHDDSAEGSVAGVLSVSERCALGPLTSPDFSGPPFGFGFGHSGLDFAEANPRHDLEPDGCAVAAGLALLREAQAGAVPAGAVLGLAGELLAGCSLHEPAGAAAWSAFWWQLAFWRSEASPSGRRFEGECSAEAAVSSSWGSSMLSLRLCGARPHSSRSGRAELHVLGVSAALGRQKTKTSKPCVLLEAVLHVTSEDGCYVTQAGSNLRTLPQSFLEPQWRCSLSVGPEVSGTFASAHGTATSAFGTDAVVSCAFEAEALRAAAGSAQTLFLHLNAPNWDVRAVPLCVEQLGSHGVQDLLNLAPEPPRLLTVCTGVMFAAGQRSPGSQADAPTLLEQWLAYHEEMGVDHFALYDSDGSAGPVAAPRAAAGKVSYFPHWPSQLSEKLGSISLTPHCRHCLSALAEAHCLWSNRGLSRWVVTLHSFDAYLAVNQGPWGGTMPGATLALPLTLLEPVRREIGTVAIPMLDFGGPPRNSSWLIARFVNRAIQPVQVLAEIGRGNPRDDCWLNHPGVTLKNPENVWGVYDHYARSRPGSTDVEVPFELLRVNHYVDTFGPRCSSRFLHCEVPDAGLLWVLPAMNGRLEDAKQRTSDAA</sequence>
<accession>A0A813DJ14</accession>
<dbReference type="OrthoDB" id="2526284at2759"/>
<name>A0A813DJ14_POLGL</name>
<keyword evidence="2" id="KW-1185">Reference proteome</keyword>
<organism evidence="1 2">
    <name type="scientific">Polarella glacialis</name>
    <name type="common">Dinoflagellate</name>
    <dbReference type="NCBI Taxonomy" id="89957"/>
    <lineage>
        <taxon>Eukaryota</taxon>
        <taxon>Sar</taxon>
        <taxon>Alveolata</taxon>
        <taxon>Dinophyceae</taxon>
        <taxon>Suessiales</taxon>
        <taxon>Suessiaceae</taxon>
        <taxon>Polarella</taxon>
    </lineage>
</organism>
<comment type="caution">
    <text evidence="1">The sequence shown here is derived from an EMBL/GenBank/DDBJ whole genome shotgun (WGS) entry which is preliminary data.</text>
</comment>
<proteinExistence type="predicted"/>
<protein>
    <submittedName>
        <fullName evidence="1">Uncharacterized protein</fullName>
    </submittedName>
</protein>
<evidence type="ECO:0000313" key="1">
    <source>
        <dbReference type="EMBL" id="CAE8585582.1"/>
    </source>
</evidence>